<reference evidence="5" key="2">
    <citation type="submission" date="2016-10" db="EMBL/GenBank/DDBJ databases">
        <authorList>
            <person name="See-Too W.S."/>
        </authorList>
    </citation>
    <scope>NUCLEOTIDE SEQUENCE [LARGE SCALE GENOMIC DNA]</scope>
    <source>
        <strain evidence="5">DSM 24743</strain>
    </source>
</reference>
<dbReference type="GO" id="GO:0050118">
    <property type="term" value="F:N-acetyldiaminopimelate deacetylase activity"/>
    <property type="evidence" value="ECO:0007669"/>
    <property type="project" value="UniProtKB-ARBA"/>
</dbReference>
<feature type="binding site" evidence="2">
    <location>
        <position position="346"/>
    </location>
    <ligand>
        <name>Mn(2+)</name>
        <dbReference type="ChEBI" id="CHEBI:29035"/>
        <label>2</label>
    </ligand>
</feature>
<dbReference type="InterPro" id="IPR036264">
    <property type="entry name" value="Bact_exopeptidase_dim_dom"/>
</dbReference>
<feature type="binding site" evidence="2">
    <location>
        <position position="125"/>
    </location>
    <ligand>
        <name>Mn(2+)</name>
        <dbReference type="ChEBI" id="CHEBI:29035"/>
        <label>2</label>
    </ligand>
</feature>
<dbReference type="OrthoDB" id="2416606at2"/>
<dbReference type="FunFam" id="3.30.70.360:FF:000001">
    <property type="entry name" value="N-acetyldiaminopimelate deacetylase"/>
    <property type="match status" value="1"/>
</dbReference>
<name>A0A1C7DPZ4_9BACL</name>
<comment type="cofactor">
    <cofactor evidence="2">
        <name>Mn(2+)</name>
        <dbReference type="ChEBI" id="CHEBI:29035"/>
    </cofactor>
    <text evidence="2">The Mn(2+) ion enhances activity.</text>
</comment>
<accession>A0A1C7DPZ4</accession>
<evidence type="ECO:0000256" key="2">
    <source>
        <dbReference type="PIRSR" id="PIRSR005962-1"/>
    </source>
</evidence>
<dbReference type="STRING" id="1215089.BBI08_07490"/>
<dbReference type="InterPro" id="IPR002933">
    <property type="entry name" value="Peptidase_M20"/>
</dbReference>
<feature type="binding site" evidence="2">
    <location>
        <position position="91"/>
    </location>
    <ligand>
        <name>Mn(2+)</name>
        <dbReference type="ChEBI" id="CHEBI:29035"/>
        <label>2</label>
    </ligand>
</feature>
<dbReference type="Pfam" id="PF01546">
    <property type="entry name" value="Peptidase_M20"/>
    <property type="match status" value="1"/>
</dbReference>
<dbReference type="Pfam" id="PF07687">
    <property type="entry name" value="M20_dimer"/>
    <property type="match status" value="1"/>
</dbReference>
<dbReference type="AlphaFoldDB" id="A0A1C7DPZ4"/>
<dbReference type="GO" id="GO:0046872">
    <property type="term" value="F:metal ion binding"/>
    <property type="evidence" value="ECO:0007669"/>
    <property type="project" value="UniProtKB-KW"/>
</dbReference>
<organism evidence="4 5">
    <name type="scientific">Planococcus halocryophilus</name>
    <dbReference type="NCBI Taxonomy" id="1215089"/>
    <lineage>
        <taxon>Bacteria</taxon>
        <taxon>Bacillati</taxon>
        <taxon>Bacillota</taxon>
        <taxon>Bacilli</taxon>
        <taxon>Bacillales</taxon>
        <taxon>Caryophanaceae</taxon>
        <taxon>Planococcus</taxon>
    </lineage>
</organism>
<keyword evidence="2" id="KW-0464">Manganese</keyword>
<sequence length="371" mass="41232">MELVKIRRALHQIPEIGFQEVKTQAYLMDIISQFSQERLEIVKWRTGIAVKVLGENPTKLIGWRTDIDALPITEETGLEFQSTHPGFMHACGHDVHMTIAIGLLQKLIEKPINDDVVILFQPAEEGPGGALPFREWLKNEKPDFLPDMISALHIAPELPVGTVGTRPGLLFANTSELFIDLHGKGGHAAFPHLTEDMAVAAASLLMQLQTIVSRNVNPMDSAVLTIGKLSAGTVQNIIAEHARLEGTIRTLNSESMSQMKKRIEAICRAVEEAYICRVNIDYGSSYLEVNNDHVMAEKFLDYASQVPDIQVIRSEAAMTGEDFGYFTEQLPGVMFWAGVASSYGLHHAKLNPNEQVLTFMPDFLHGFFLEL</sequence>
<dbReference type="InterPro" id="IPR017439">
    <property type="entry name" value="Amidohydrolase"/>
</dbReference>
<dbReference type="PANTHER" id="PTHR11014">
    <property type="entry name" value="PEPTIDASE M20 FAMILY MEMBER"/>
    <property type="match status" value="1"/>
</dbReference>
<gene>
    <name evidence="4" type="ORF">BBI08_07490</name>
</gene>
<dbReference type="NCBIfam" id="TIGR01891">
    <property type="entry name" value="amidohydrolases"/>
    <property type="match status" value="1"/>
</dbReference>
<dbReference type="GO" id="GO:0019877">
    <property type="term" value="P:diaminopimelate biosynthetic process"/>
    <property type="evidence" value="ECO:0007669"/>
    <property type="project" value="TreeGrafter"/>
</dbReference>
<dbReference type="PANTHER" id="PTHR11014:SF98">
    <property type="entry name" value="N-ACETYLDIAMINOPIMELATE DEACETYLASE"/>
    <property type="match status" value="1"/>
</dbReference>
<dbReference type="Gene3D" id="3.30.70.360">
    <property type="match status" value="1"/>
</dbReference>
<evidence type="ECO:0000256" key="1">
    <source>
        <dbReference type="ARBA" id="ARBA00022801"/>
    </source>
</evidence>
<evidence type="ECO:0000259" key="3">
    <source>
        <dbReference type="Pfam" id="PF07687"/>
    </source>
</evidence>
<dbReference type="SUPFAM" id="SSF53187">
    <property type="entry name" value="Zn-dependent exopeptidases"/>
    <property type="match status" value="1"/>
</dbReference>
<dbReference type="RefSeq" id="WP_008498081.1">
    <property type="nucleotide sequence ID" value="NZ_CP016537.2"/>
</dbReference>
<dbReference type="SUPFAM" id="SSF55031">
    <property type="entry name" value="Bacterial exopeptidase dimerisation domain"/>
    <property type="match status" value="1"/>
</dbReference>
<feature type="domain" description="Peptidase M20 dimerisation" evidence="3">
    <location>
        <begin position="179"/>
        <end position="272"/>
    </location>
</feature>
<keyword evidence="5" id="KW-1185">Reference proteome</keyword>
<evidence type="ECO:0000313" key="4">
    <source>
        <dbReference type="EMBL" id="ANU13700.1"/>
    </source>
</evidence>
<keyword evidence="1" id="KW-0378">Hydrolase</keyword>
<keyword evidence="2" id="KW-0479">Metal-binding</keyword>
<reference evidence="5" key="1">
    <citation type="submission" date="2016-07" db="EMBL/GenBank/DDBJ databases">
        <authorList>
            <person name="See-Too W.S."/>
        </authorList>
    </citation>
    <scope>NUCLEOTIDE SEQUENCE [LARGE SCALE GENOMIC DNA]</scope>
    <source>
        <strain evidence="5">DSM 24743</strain>
    </source>
</reference>
<feature type="binding site" evidence="2">
    <location>
        <position position="153"/>
    </location>
    <ligand>
        <name>Mn(2+)</name>
        <dbReference type="ChEBI" id="CHEBI:29035"/>
        <label>2</label>
    </ligand>
</feature>
<dbReference type="EMBL" id="CP016537">
    <property type="protein sequence ID" value="ANU13700.1"/>
    <property type="molecule type" value="Genomic_DNA"/>
</dbReference>
<feature type="binding site" evidence="2">
    <location>
        <position position="93"/>
    </location>
    <ligand>
        <name>Mn(2+)</name>
        <dbReference type="ChEBI" id="CHEBI:29035"/>
        <label>2</label>
    </ligand>
</feature>
<dbReference type="InterPro" id="IPR011650">
    <property type="entry name" value="Peptidase_M20_dimer"/>
</dbReference>
<dbReference type="PIRSF" id="PIRSF005962">
    <property type="entry name" value="Pept_M20D_amidohydro"/>
    <property type="match status" value="1"/>
</dbReference>
<dbReference type="Proteomes" id="UP000092687">
    <property type="component" value="Chromosome"/>
</dbReference>
<dbReference type="Gene3D" id="3.40.630.10">
    <property type="entry name" value="Zn peptidases"/>
    <property type="match status" value="1"/>
</dbReference>
<dbReference type="KEGG" id="phc:BBI08_07490"/>
<protein>
    <submittedName>
        <fullName evidence="4">N-acetyldiaminopimelate deacetylase</fullName>
    </submittedName>
</protein>
<proteinExistence type="predicted"/>
<evidence type="ECO:0000313" key="5">
    <source>
        <dbReference type="Proteomes" id="UP000092687"/>
    </source>
</evidence>
<dbReference type="CDD" id="cd05670">
    <property type="entry name" value="M20_Acy1_YkuR-like"/>
    <property type="match status" value="1"/>
</dbReference>